<dbReference type="PANTHER" id="PTHR10091">
    <property type="entry name" value="ALDOSE-1-EPIMERASE"/>
    <property type="match status" value="1"/>
</dbReference>
<dbReference type="EC" id="5.1.3.3" evidence="6 11"/>
<evidence type="ECO:0000313" key="12">
    <source>
        <dbReference type="EMBL" id="MEN5377522.1"/>
    </source>
</evidence>
<evidence type="ECO:0000256" key="8">
    <source>
        <dbReference type="ARBA" id="ARBA00022837"/>
    </source>
</evidence>
<evidence type="ECO:0000256" key="11">
    <source>
        <dbReference type="PIRNR" id="PIRNR005096"/>
    </source>
</evidence>
<evidence type="ECO:0000256" key="5">
    <source>
        <dbReference type="ARBA" id="ARBA00011245"/>
    </source>
</evidence>
<evidence type="ECO:0000256" key="3">
    <source>
        <dbReference type="ARBA" id="ARBA00005028"/>
    </source>
</evidence>
<dbReference type="CDD" id="cd09019">
    <property type="entry name" value="galactose_mutarotase_like"/>
    <property type="match status" value="1"/>
</dbReference>
<dbReference type="RefSeq" id="WP_183916186.1">
    <property type="nucleotide sequence ID" value="NZ_JBDJLH010000004.1"/>
</dbReference>
<comment type="cofactor">
    <cofactor evidence="2">
        <name>Ca(2+)</name>
        <dbReference type="ChEBI" id="CHEBI:29108"/>
    </cofactor>
</comment>
<evidence type="ECO:0000256" key="4">
    <source>
        <dbReference type="ARBA" id="ARBA00006206"/>
    </source>
</evidence>
<evidence type="ECO:0000313" key="13">
    <source>
        <dbReference type="Proteomes" id="UP001409291"/>
    </source>
</evidence>
<keyword evidence="9 11" id="KW-0413">Isomerase</keyword>
<evidence type="ECO:0000256" key="1">
    <source>
        <dbReference type="ARBA" id="ARBA00001614"/>
    </source>
</evidence>
<keyword evidence="13" id="KW-1185">Reference proteome</keyword>
<evidence type="ECO:0000256" key="10">
    <source>
        <dbReference type="ARBA" id="ARBA00023277"/>
    </source>
</evidence>
<comment type="pathway">
    <text evidence="3 11">Carbohydrate metabolism; hexose metabolism.</text>
</comment>
<dbReference type="InterPro" id="IPR018052">
    <property type="entry name" value="Ald1_epimerase_CS"/>
</dbReference>
<sequence length="352" mass="39077">MSNYHLPSIHNFTSTVNEKNTHLIILKNTRGMQVALSDYGARIVSILVPDNKGKLTDVALGFSNIGLYYRADEQYHGVTAGRFANRIANGRFELNGKEYQLPINNGINCLHGGPEGFHKKIWDRRVSYESQAEFYLVSKDGEEGFPGNLNVSVTYTLTNDNEIIIKYRADSDEDTVINLTNHTYFNLNGEGSGDILSHQLKINSDAYLAVDENQIPIATVPVEGTPFNFKEFKSIAQDITANDEQLIAAKGYDHCFVNNSPISTACATAYAPKSGIRLDVFTTEPGVQLYTGNWMTGNDTGKSGNVYLPYAGFCLETQHFPDSPNQPDFPSTVLKAGEEFISETHFKFSLEK</sequence>
<dbReference type="EMBL" id="JBDJNQ010000003">
    <property type="protein sequence ID" value="MEN5377522.1"/>
    <property type="molecule type" value="Genomic_DNA"/>
</dbReference>
<comment type="similarity">
    <text evidence="4 11">Belongs to the aldose epimerase family.</text>
</comment>
<keyword evidence="8" id="KW-0106">Calcium</keyword>
<dbReference type="Proteomes" id="UP001409291">
    <property type="component" value="Unassembled WGS sequence"/>
</dbReference>
<evidence type="ECO:0000256" key="7">
    <source>
        <dbReference type="ARBA" id="ARBA00014165"/>
    </source>
</evidence>
<dbReference type="Gene3D" id="2.70.98.10">
    <property type="match status" value="1"/>
</dbReference>
<dbReference type="PIRSF" id="PIRSF005096">
    <property type="entry name" value="GALM"/>
    <property type="match status" value="1"/>
</dbReference>
<dbReference type="InterPro" id="IPR008183">
    <property type="entry name" value="Aldose_1/G6P_1-epimerase"/>
</dbReference>
<keyword evidence="10 11" id="KW-0119">Carbohydrate metabolism</keyword>
<name>A0ABV0BSF6_9SPHI</name>
<reference evidence="12 13" key="1">
    <citation type="submission" date="2024-04" db="EMBL/GenBank/DDBJ databases">
        <title>WGS of bacteria from Torrens River.</title>
        <authorList>
            <person name="Wyrsch E.R."/>
            <person name="Drigo B."/>
        </authorList>
    </citation>
    <scope>NUCLEOTIDE SEQUENCE [LARGE SCALE GENOMIC DNA]</scope>
    <source>
        <strain evidence="12 13">TWI391</strain>
    </source>
</reference>
<comment type="caution">
    <text evidence="12">The sequence shown here is derived from an EMBL/GenBank/DDBJ whole genome shotgun (WGS) entry which is preliminary data.</text>
</comment>
<organism evidence="12 13">
    <name type="scientific">Sphingobacterium kitahiroshimense</name>
    <dbReference type="NCBI Taxonomy" id="470446"/>
    <lineage>
        <taxon>Bacteria</taxon>
        <taxon>Pseudomonadati</taxon>
        <taxon>Bacteroidota</taxon>
        <taxon>Sphingobacteriia</taxon>
        <taxon>Sphingobacteriales</taxon>
        <taxon>Sphingobacteriaceae</taxon>
        <taxon>Sphingobacterium</taxon>
    </lineage>
</organism>
<accession>A0ABV0BSF6</accession>
<evidence type="ECO:0000256" key="2">
    <source>
        <dbReference type="ARBA" id="ARBA00001913"/>
    </source>
</evidence>
<protein>
    <recommendedName>
        <fullName evidence="7 11">Aldose 1-epimerase</fullName>
        <ecNumber evidence="6 11">5.1.3.3</ecNumber>
    </recommendedName>
</protein>
<evidence type="ECO:0000256" key="6">
    <source>
        <dbReference type="ARBA" id="ARBA00013185"/>
    </source>
</evidence>
<dbReference type="InterPro" id="IPR014718">
    <property type="entry name" value="GH-type_carb-bd"/>
</dbReference>
<dbReference type="NCBIfam" id="NF008277">
    <property type="entry name" value="PRK11055.1"/>
    <property type="match status" value="1"/>
</dbReference>
<comment type="subunit">
    <text evidence="5">Monomer.</text>
</comment>
<dbReference type="GO" id="GO:0016853">
    <property type="term" value="F:isomerase activity"/>
    <property type="evidence" value="ECO:0007669"/>
    <property type="project" value="UniProtKB-KW"/>
</dbReference>
<dbReference type="InterPro" id="IPR015443">
    <property type="entry name" value="Aldose_1-epimerase"/>
</dbReference>
<dbReference type="Pfam" id="PF01263">
    <property type="entry name" value="Aldose_epim"/>
    <property type="match status" value="1"/>
</dbReference>
<dbReference type="InterPro" id="IPR047215">
    <property type="entry name" value="Galactose_mutarotase-like"/>
</dbReference>
<evidence type="ECO:0000256" key="9">
    <source>
        <dbReference type="ARBA" id="ARBA00023235"/>
    </source>
</evidence>
<dbReference type="SUPFAM" id="SSF74650">
    <property type="entry name" value="Galactose mutarotase-like"/>
    <property type="match status" value="1"/>
</dbReference>
<comment type="catalytic activity">
    <reaction evidence="1 11">
        <text>alpha-D-glucose = beta-D-glucose</text>
        <dbReference type="Rhea" id="RHEA:10264"/>
        <dbReference type="ChEBI" id="CHEBI:15903"/>
        <dbReference type="ChEBI" id="CHEBI:17925"/>
        <dbReference type="EC" id="5.1.3.3"/>
    </reaction>
</comment>
<gene>
    <name evidence="12" type="ORF">ABE541_09635</name>
</gene>
<dbReference type="PROSITE" id="PS00545">
    <property type="entry name" value="ALDOSE_1_EPIMERASE"/>
    <property type="match status" value="1"/>
</dbReference>
<dbReference type="PANTHER" id="PTHR10091:SF0">
    <property type="entry name" value="GALACTOSE MUTAROTASE"/>
    <property type="match status" value="1"/>
</dbReference>
<dbReference type="InterPro" id="IPR011013">
    <property type="entry name" value="Gal_mutarotase_sf_dom"/>
</dbReference>
<proteinExistence type="inferred from homology"/>